<evidence type="ECO:0000256" key="13">
    <source>
        <dbReference type="ARBA" id="ARBA00054774"/>
    </source>
</evidence>
<protein>
    <recommendedName>
        <fullName evidence="18">alpha-1,2-Mannosidase</fullName>
        <ecNumber evidence="18">3.2.1.-</ecNumber>
    </recommendedName>
</protein>
<reference evidence="20" key="1">
    <citation type="submission" date="2021-01" db="UniProtKB">
        <authorList>
            <consortium name="EnsemblMetazoa"/>
        </authorList>
    </citation>
    <scope>IDENTIFICATION</scope>
    <source>
        <strain evidence="20">DH4</strain>
    </source>
</reference>
<dbReference type="GO" id="GO:0005975">
    <property type="term" value="P:carbohydrate metabolic process"/>
    <property type="evidence" value="ECO:0007669"/>
    <property type="project" value="InterPro"/>
</dbReference>
<comment type="cofactor">
    <cofactor evidence="1 16">
        <name>Ca(2+)</name>
        <dbReference type="ChEBI" id="CHEBI:29108"/>
    </cofactor>
</comment>
<comment type="catalytic activity">
    <reaction evidence="12">
        <text>N(4)-(alpha-D-Man-(1-&gt;2)-alpha-D-Man-(1-&gt;2)-alpha-D-Man-(1-&gt;3)-[alpha-D-Man-(1-&gt;2)-alpha-D-Man-(1-&gt;3)-[alpha-D-Man-(1-&gt;2)-alpha-D-Man-(1-&gt;6)]-alpha-D-Man-(1-&gt;6)]-beta-D-Man-(1-&gt;4)-beta-D-GlcNAc-(1-&gt;4)-beta-D-GlcNAc)-L-asparaginyl-[protein] (N-glucan mannose isomer 9A1,2,3B1,2,3) + 4 H2O = N(4)-(alpha-D-Man-(1-&gt;3)-[alpha-D-Man-(1-&gt;3)-[alpha-D-Man-(1-&gt;6)]-alpha-D-Man-(1-&gt;6)]-beta-D-Man-(1-&gt;4)-beta-D-GlcNAc-(1-&gt;4)-beta-D-GlcNAc)-L-asparaginyl-[protein] (N-glucan mannose isomer 5A1,2) + 4 beta-D-mannose</text>
        <dbReference type="Rhea" id="RHEA:56008"/>
        <dbReference type="Rhea" id="RHEA-COMP:14356"/>
        <dbReference type="Rhea" id="RHEA-COMP:14367"/>
        <dbReference type="ChEBI" id="CHEBI:15377"/>
        <dbReference type="ChEBI" id="CHEBI:28563"/>
        <dbReference type="ChEBI" id="CHEBI:59087"/>
        <dbReference type="ChEBI" id="CHEBI:139493"/>
        <dbReference type="EC" id="3.2.1.113"/>
    </reaction>
</comment>
<dbReference type="OrthoDB" id="8118055at2759"/>
<reference evidence="22" key="2">
    <citation type="submission" date="2025-04" db="UniProtKB">
        <authorList>
            <consortium name="RefSeq"/>
        </authorList>
    </citation>
    <scope>IDENTIFICATION</scope>
    <source>
        <strain evidence="22">DH4</strain>
        <tissue evidence="22">Whole body</tissue>
    </source>
</reference>
<keyword evidence="21" id="KW-1185">Reference proteome</keyword>
<keyword evidence="5 18" id="KW-0378">Hydrolase</keyword>
<evidence type="ECO:0000256" key="2">
    <source>
        <dbReference type="ARBA" id="ARBA00004922"/>
    </source>
</evidence>
<dbReference type="GO" id="GO:0004571">
    <property type="term" value="F:mannosyl-oligosaccharide 1,2-alpha-mannosidase activity"/>
    <property type="evidence" value="ECO:0007669"/>
    <property type="project" value="UniProtKB-EC"/>
</dbReference>
<keyword evidence="9 17" id="KW-1015">Disulfide bond</keyword>
<organism evidence="20">
    <name type="scientific">Apis mellifera</name>
    <name type="common">Honeybee</name>
    <dbReference type="NCBI Taxonomy" id="7460"/>
    <lineage>
        <taxon>Eukaryota</taxon>
        <taxon>Metazoa</taxon>
        <taxon>Ecdysozoa</taxon>
        <taxon>Arthropoda</taxon>
        <taxon>Hexapoda</taxon>
        <taxon>Insecta</taxon>
        <taxon>Pterygota</taxon>
        <taxon>Neoptera</taxon>
        <taxon>Endopterygota</taxon>
        <taxon>Hymenoptera</taxon>
        <taxon>Apocrita</taxon>
        <taxon>Aculeata</taxon>
        <taxon>Apoidea</taxon>
        <taxon>Anthophila</taxon>
        <taxon>Apidae</taxon>
        <taxon>Apis</taxon>
    </lineage>
</organism>
<comment type="subcellular location">
    <subcellularLocation>
        <location evidence="14">Endomembrane system</location>
        <topology evidence="14">Single-pass type II membrane protein</topology>
    </subcellularLocation>
</comment>
<evidence type="ECO:0000256" key="11">
    <source>
        <dbReference type="ARBA" id="ARBA00047669"/>
    </source>
</evidence>
<dbReference type="PRINTS" id="PR00747">
    <property type="entry name" value="GLYHDRLASE47"/>
</dbReference>
<evidence type="ECO:0000256" key="6">
    <source>
        <dbReference type="ARBA" id="ARBA00022837"/>
    </source>
</evidence>
<evidence type="ECO:0000256" key="18">
    <source>
        <dbReference type="RuleBase" id="RU361193"/>
    </source>
</evidence>
<dbReference type="RefSeq" id="XP_026296268.1">
    <property type="nucleotide sequence ID" value="XM_026440483.1"/>
</dbReference>
<comment type="function">
    <text evidence="13">Involved in the maturation of Asn-linked oligosaccharides. Progressively trim alpha-1,2-linked mannose residues from Man(9)GlcNAc(2) to produce Man(5)GlcNAc(2).</text>
</comment>
<dbReference type="Proteomes" id="UP000005203">
    <property type="component" value="Linkage group LG4"/>
</dbReference>
<dbReference type="InterPro" id="IPR036026">
    <property type="entry name" value="Seven-hairpin_glycosidases"/>
</dbReference>
<dbReference type="InterPro" id="IPR050749">
    <property type="entry name" value="Glycosyl_Hydrolase_47"/>
</dbReference>
<feature type="transmembrane region" description="Helical" evidence="19">
    <location>
        <begin position="34"/>
        <end position="54"/>
    </location>
</feature>
<gene>
    <name evidence="22" type="primary">LOC100576383</name>
</gene>
<evidence type="ECO:0000256" key="7">
    <source>
        <dbReference type="ARBA" id="ARBA00022968"/>
    </source>
</evidence>
<dbReference type="GO" id="GO:0005783">
    <property type="term" value="C:endoplasmic reticulum"/>
    <property type="evidence" value="ECO:0007669"/>
    <property type="project" value="TreeGrafter"/>
</dbReference>
<feature type="active site" evidence="15">
    <location>
        <position position="548"/>
    </location>
</feature>
<keyword evidence="6 16" id="KW-0106">Calcium</keyword>
<evidence type="ECO:0000256" key="16">
    <source>
        <dbReference type="PIRSR" id="PIRSR601382-2"/>
    </source>
</evidence>
<accession>A0A8B8GYD9</accession>
<evidence type="ECO:0000256" key="14">
    <source>
        <dbReference type="ARBA" id="ARBA00060399"/>
    </source>
</evidence>
<feature type="active site" description="Proton donor" evidence="15">
    <location>
        <position position="281"/>
    </location>
</feature>
<dbReference type="InterPro" id="IPR012341">
    <property type="entry name" value="6hp_glycosidase-like_sf"/>
</dbReference>
<evidence type="ECO:0000256" key="3">
    <source>
        <dbReference type="ARBA" id="ARBA00007658"/>
    </source>
</evidence>
<dbReference type="FunFam" id="1.50.10.10:FF:000002">
    <property type="entry name" value="alpha-1,2-Mannosidase"/>
    <property type="match status" value="1"/>
</dbReference>
<feature type="active site" description="Proton donor" evidence="15">
    <location>
        <position position="523"/>
    </location>
</feature>
<evidence type="ECO:0000256" key="4">
    <source>
        <dbReference type="ARBA" id="ARBA00022692"/>
    </source>
</evidence>
<name>A0A7M7MGP7_APIME</name>
<evidence type="ECO:0000313" key="20">
    <source>
        <dbReference type="EnsemblMetazoa" id="XP_026296268"/>
    </source>
</evidence>
<comment type="similarity">
    <text evidence="3 18">Belongs to the glycosyl hydrolase 47 family.</text>
</comment>
<feature type="disulfide bond" evidence="17">
    <location>
        <begin position="477"/>
        <end position="509"/>
    </location>
</feature>
<comment type="pathway">
    <text evidence="2">Protein modification; protein glycosylation.</text>
</comment>
<evidence type="ECO:0000256" key="19">
    <source>
        <dbReference type="SAM" id="Phobius"/>
    </source>
</evidence>
<sequence>MTTTSSILPSYQRFVNGVPVPLFSRRSFRPREKYLIMLVFLTFGVVCFGTFFFLPDFRPGTGGVAVNSVYRVYQHMQKAGPELLIPAPPRLQGGIKGSIGHLNAVPPGHEGIDHQDVHILQDKQKLQAKIDEEYQQQKMLEKPEVIGEIHVRVTSSPSLVLHRKNEVLETVPPAPASKLPLTVGGEDKDPIARERRDKVKEMMKHGWDNYVRYAWGKNELRPISKRGHSASIFGASNMGATIVDGLDTLYIMGLHDEFKQGRDWIAENLDFDINSEISLFETNIRFMGSLLACYALTGDVMFRDKAAQLGERMLPAFQTETGIPHSLINLHTGASKNYGWASSGCSILSEIGTMHLEFTYLSDITGNPVFKSKVENVRKVLKNLEKPKGLYPNYIHPKTGKWGQHHMSLGGLGDSFYEYLLKAWIQSGKEDVEARQMYDEAIVAIDQHMIKTSQGKLLYVSDLKYDRLEHKMGHLACFAGGMFALGAKTLQNELSDRYMTIAAGLTNTCHESYDRSYTKLGPEAFHFIEGNEAKSLKNGEKYYILRPETFESYFVMWRLTKDPKYREWGWEAVQALEKYCRVPGGFTGLHNVYLVDPPQDDVQQSYFFAETLKYLYLLFSDDDLINLDEWVFNSEAHVLPIRGNPLYRPAPSL</sequence>
<evidence type="ECO:0000313" key="22">
    <source>
        <dbReference type="RefSeq" id="XP_026296268.1"/>
    </source>
</evidence>
<proteinExistence type="inferred from homology"/>
<evidence type="ECO:0000256" key="8">
    <source>
        <dbReference type="ARBA" id="ARBA00023136"/>
    </source>
</evidence>
<feature type="active site" evidence="15">
    <location>
        <position position="414"/>
    </location>
</feature>
<dbReference type="GO" id="GO:0005509">
    <property type="term" value="F:calcium ion binding"/>
    <property type="evidence" value="ECO:0007669"/>
    <property type="project" value="InterPro"/>
</dbReference>
<keyword evidence="16" id="KW-0479">Metal-binding</keyword>
<evidence type="ECO:0000313" key="21">
    <source>
        <dbReference type="Proteomes" id="UP000005203"/>
    </source>
</evidence>
<dbReference type="GO" id="GO:0000139">
    <property type="term" value="C:Golgi membrane"/>
    <property type="evidence" value="ECO:0007669"/>
    <property type="project" value="TreeGrafter"/>
</dbReference>
<evidence type="ECO:0000256" key="10">
    <source>
        <dbReference type="ARBA" id="ARBA00023295"/>
    </source>
</evidence>
<dbReference type="EnsemblMetazoa" id="XM_026440483">
    <property type="protein sequence ID" value="XP_026296268"/>
    <property type="gene ID" value="LOC100576383"/>
</dbReference>
<accession>A0A7M7MGP7</accession>
<evidence type="ECO:0000256" key="17">
    <source>
        <dbReference type="PIRSR" id="PIRSR601382-3"/>
    </source>
</evidence>
<dbReference type="Gene3D" id="1.50.10.10">
    <property type="match status" value="1"/>
</dbReference>
<keyword evidence="7" id="KW-0735">Signal-anchor</keyword>
<feature type="binding site" evidence="16">
    <location>
        <position position="634"/>
    </location>
    <ligand>
        <name>Ca(2+)</name>
        <dbReference type="ChEBI" id="CHEBI:29108"/>
    </ligand>
</feature>
<dbReference type="PANTHER" id="PTHR11742:SF6">
    <property type="entry name" value="MANNOSYL-OLIGOSACCHARIDE ALPHA-1,2-MANNOSIDASE IA-RELATED"/>
    <property type="match status" value="1"/>
</dbReference>
<dbReference type="AlphaFoldDB" id="A0A7M7MGP7"/>
<dbReference type="EC" id="3.2.1.-" evidence="18"/>
<dbReference type="CTD" id="31957"/>
<comment type="catalytic activity">
    <reaction evidence="11">
        <text>N(4)-(alpha-D-Man-(1-&gt;2)-alpha-D-Man-(1-&gt;2)-alpha-D-Man-(1-&gt;3)-[alpha-D-Man-(1-&gt;3)-[alpha-D-Man-(1-&gt;2)-alpha-D-Man-(1-&gt;6)]-alpha-D-Man-(1-&gt;6)]-beta-D-Man-(1-&gt;4)-beta-D-GlcNAc-(1-&gt;4)-beta-D-GlcNAc)-L-asparaginyl-[protein] (N-glucan mannose isomer 8A1,2,3B1,3) + 3 H2O = N(4)-(alpha-D-Man-(1-&gt;3)-[alpha-D-Man-(1-&gt;3)-[alpha-D-Man-(1-&gt;6)]-alpha-D-Man-(1-&gt;6)]-beta-D-Man-(1-&gt;4)-beta-D-GlcNAc-(1-&gt;4)-beta-D-GlcNAc)-L-asparaginyl-[protein] (N-glucan mannose isomer 5A1,2) + 3 beta-D-mannose</text>
        <dbReference type="Rhea" id="RHEA:56028"/>
        <dbReference type="Rhea" id="RHEA-COMP:14358"/>
        <dbReference type="Rhea" id="RHEA-COMP:14367"/>
        <dbReference type="ChEBI" id="CHEBI:15377"/>
        <dbReference type="ChEBI" id="CHEBI:28563"/>
        <dbReference type="ChEBI" id="CHEBI:59087"/>
        <dbReference type="ChEBI" id="CHEBI:60628"/>
        <dbReference type="EC" id="3.2.1.113"/>
    </reaction>
</comment>
<dbReference type="Pfam" id="PF01532">
    <property type="entry name" value="Glyco_hydro_47"/>
    <property type="match status" value="1"/>
</dbReference>
<dbReference type="InterPro" id="IPR001382">
    <property type="entry name" value="Glyco_hydro_47"/>
</dbReference>
<evidence type="ECO:0000256" key="5">
    <source>
        <dbReference type="ARBA" id="ARBA00022801"/>
    </source>
</evidence>
<evidence type="ECO:0000256" key="9">
    <source>
        <dbReference type="ARBA" id="ARBA00023157"/>
    </source>
</evidence>
<keyword evidence="10 18" id="KW-0326">Glycosidase</keyword>
<dbReference type="GeneID" id="100576383"/>
<keyword evidence="4 19" id="KW-0812">Transmembrane</keyword>
<keyword evidence="8 19" id="KW-0472">Membrane</keyword>
<keyword evidence="19" id="KW-1133">Transmembrane helix</keyword>
<dbReference type="PANTHER" id="PTHR11742">
    <property type="entry name" value="MANNOSYL-OLIGOSACCHARIDE ALPHA-1,2-MANNOSIDASE-RELATED"/>
    <property type="match status" value="1"/>
</dbReference>
<dbReference type="SUPFAM" id="SSF48225">
    <property type="entry name" value="Seven-hairpin glycosidases"/>
    <property type="match status" value="1"/>
</dbReference>
<evidence type="ECO:0000256" key="15">
    <source>
        <dbReference type="PIRSR" id="PIRSR601382-1"/>
    </source>
</evidence>
<evidence type="ECO:0000256" key="12">
    <source>
        <dbReference type="ARBA" id="ARBA00048605"/>
    </source>
</evidence>
<evidence type="ECO:0000256" key="1">
    <source>
        <dbReference type="ARBA" id="ARBA00001913"/>
    </source>
</evidence>